<keyword evidence="6 11" id="KW-0963">Cytoplasm</keyword>
<dbReference type="SUPFAM" id="SSF51569">
    <property type="entry name" value="Aldolase"/>
    <property type="match status" value="1"/>
</dbReference>
<evidence type="ECO:0000256" key="9">
    <source>
        <dbReference type="ARBA" id="ARBA00023270"/>
    </source>
</evidence>
<name>A0A6M0IU16_9BACT</name>
<organism evidence="12 13">
    <name type="scientific">Spirosoma agri</name>
    <dbReference type="NCBI Taxonomy" id="1987381"/>
    <lineage>
        <taxon>Bacteria</taxon>
        <taxon>Pseudomonadati</taxon>
        <taxon>Bacteroidota</taxon>
        <taxon>Cytophagia</taxon>
        <taxon>Cytophagales</taxon>
        <taxon>Cytophagaceae</taxon>
        <taxon>Spirosoma</taxon>
    </lineage>
</organism>
<dbReference type="GO" id="GO:0004801">
    <property type="term" value="F:transaldolase activity"/>
    <property type="evidence" value="ECO:0007669"/>
    <property type="project" value="UniProtKB-UniRule"/>
</dbReference>
<dbReference type="RefSeq" id="WP_164044126.1">
    <property type="nucleotide sequence ID" value="NZ_JAAGNZ010000009.1"/>
</dbReference>
<dbReference type="InterPro" id="IPR013785">
    <property type="entry name" value="Aldolase_TIM"/>
</dbReference>
<dbReference type="NCBIfam" id="NF002881">
    <property type="entry name" value="PRK03343.1"/>
    <property type="match status" value="1"/>
</dbReference>
<dbReference type="InterPro" id="IPR018225">
    <property type="entry name" value="Transaldolase_AS"/>
</dbReference>
<sequence>MNAVKQVHELGQSIWLDFIDRPLMNSGRLQQLIDEDGVRGITSNPAIFAKAITGGTDYDQDIRRLAQENDSNEAIFYQLAVTDIQQAADLFAPVYEDKVSGADGFVSLEVSPRLALDTDQTLEQARTLWQAVDRANVMIKIPGTKPGLPAIRQAIAEGININVTLLFSLERYEAVAEAYIAGLEDRLAAGQPIDQLASVASFFISRIDTLVDPMLIERGLAPLKGETAIALARQAYARYGRLFNSERFEKLAAQGATPQRLLWASTGTKDPAVSPVKYVEALIAPKTVNTVPMDTLTAYREAGQPAVRLSNHESESLQMLAQVKQAGIDLNAVAEQLEAEGIAKFNQPYDELLQAIDAQKQALTAGQENG</sequence>
<evidence type="ECO:0000313" key="13">
    <source>
        <dbReference type="Proteomes" id="UP000477386"/>
    </source>
</evidence>
<dbReference type="GO" id="GO:0005975">
    <property type="term" value="P:carbohydrate metabolic process"/>
    <property type="evidence" value="ECO:0007669"/>
    <property type="project" value="InterPro"/>
</dbReference>
<accession>A0A6M0IU16</accession>
<dbReference type="GO" id="GO:0005737">
    <property type="term" value="C:cytoplasm"/>
    <property type="evidence" value="ECO:0007669"/>
    <property type="project" value="UniProtKB-SubCell"/>
</dbReference>
<comment type="catalytic activity">
    <reaction evidence="10 11">
        <text>D-sedoheptulose 7-phosphate + D-glyceraldehyde 3-phosphate = D-erythrose 4-phosphate + beta-D-fructose 6-phosphate</text>
        <dbReference type="Rhea" id="RHEA:17053"/>
        <dbReference type="ChEBI" id="CHEBI:16897"/>
        <dbReference type="ChEBI" id="CHEBI:57483"/>
        <dbReference type="ChEBI" id="CHEBI:57634"/>
        <dbReference type="ChEBI" id="CHEBI:59776"/>
        <dbReference type="EC" id="2.2.1.2"/>
    </reaction>
</comment>
<dbReference type="InterPro" id="IPR001585">
    <property type="entry name" value="TAL/FSA"/>
</dbReference>
<evidence type="ECO:0000256" key="2">
    <source>
        <dbReference type="ARBA" id="ARBA00004496"/>
    </source>
</evidence>
<dbReference type="HAMAP" id="MF_00493">
    <property type="entry name" value="Transaldolase_2"/>
    <property type="match status" value="1"/>
</dbReference>
<dbReference type="Pfam" id="PF00923">
    <property type="entry name" value="TAL_FSA"/>
    <property type="match status" value="1"/>
</dbReference>
<gene>
    <name evidence="11 12" type="primary">tal</name>
    <name evidence="12" type="ORF">GK091_28370</name>
</gene>
<dbReference type="NCBIfam" id="TIGR00876">
    <property type="entry name" value="tal_mycobact"/>
    <property type="match status" value="1"/>
</dbReference>
<dbReference type="CDD" id="cd00955">
    <property type="entry name" value="Transaldolase_like"/>
    <property type="match status" value="1"/>
</dbReference>
<dbReference type="Gene3D" id="3.20.20.70">
    <property type="entry name" value="Aldolase class I"/>
    <property type="match status" value="1"/>
</dbReference>
<comment type="similarity">
    <text evidence="4 11">Belongs to the transaldolase family. Type 2 subfamily.</text>
</comment>
<comment type="pathway">
    <text evidence="3 11">Carbohydrate degradation; pentose phosphate pathway; D-glyceraldehyde 3-phosphate and beta-D-fructose 6-phosphate from D-ribose 5-phosphate and D-xylulose 5-phosphate (non-oxidative stage): step 2/3.</text>
</comment>
<evidence type="ECO:0000256" key="11">
    <source>
        <dbReference type="HAMAP-Rule" id="MF_00493"/>
    </source>
</evidence>
<proteinExistence type="inferred from homology"/>
<evidence type="ECO:0000256" key="10">
    <source>
        <dbReference type="ARBA" id="ARBA00048810"/>
    </source>
</evidence>
<dbReference type="PANTHER" id="PTHR10683:SF31">
    <property type="entry name" value="TRANSALDOLASE"/>
    <property type="match status" value="1"/>
</dbReference>
<keyword evidence="8 11" id="KW-0570">Pentose shunt</keyword>
<keyword evidence="7 11" id="KW-0808">Transferase</keyword>
<dbReference type="GO" id="GO:0006098">
    <property type="term" value="P:pentose-phosphate shunt"/>
    <property type="evidence" value="ECO:0007669"/>
    <property type="project" value="UniProtKB-UniRule"/>
</dbReference>
<dbReference type="EC" id="2.2.1.2" evidence="5 11"/>
<protein>
    <recommendedName>
        <fullName evidence="5 11">Transaldolase</fullName>
        <ecNumber evidence="5 11">2.2.1.2</ecNumber>
    </recommendedName>
</protein>
<evidence type="ECO:0000256" key="3">
    <source>
        <dbReference type="ARBA" id="ARBA00004857"/>
    </source>
</evidence>
<dbReference type="PANTHER" id="PTHR10683">
    <property type="entry name" value="TRANSALDOLASE"/>
    <property type="match status" value="1"/>
</dbReference>
<evidence type="ECO:0000256" key="1">
    <source>
        <dbReference type="ARBA" id="ARBA00003518"/>
    </source>
</evidence>
<comment type="subcellular location">
    <subcellularLocation>
        <location evidence="2 11">Cytoplasm</location>
    </subcellularLocation>
</comment>
<dbReference type="PROSITE" id="PS01054">
    <property type="entry name" value="TRANSALDOLASE_1"/>
    <property type="match status" value="1"/>
</dbReference>
<comment type="function">
    <text evidence="1 11">Transaldolase is important for the balance of metabolites in the pentose-phosphate pathway.</text>
</comment>
<evidence type="ECO:0000256" key="7">
    <source>
        <dbReference type="ARBA" id="ARBA00022679"/>
    </source>
</evidence>
<dbReference type="InterPro" id="IPR004732">
    <property type="entry name" value="Transaldolase_2"/>
</dbReference>
<evidence type="ECO:0000313" key="12">
    <source>
        <dbReference type="EMBL" id="NEU70813.1"/>
    </source>
</evidence>
<comment type="caution">
    <text evidence="12">The sequence shown here is derived from an EMBL/GenBank/DDBJ whole genome shotgun (WGS) entry which is preliminary data.</text>
</comment>
<feature type="active site" description="Schiff-base intermediate with substrate" evidence="11">
    <location>
        <position position="140"/>
    </location>
</feature>
<keyword evidence="9 11" id="KW-0704">Schiff base</keyword>
<dbReference type="Proteomes" id="UP000477386">
    <property type="component" value="Unassembled WGS sequence"/>
</dbReference>
<evidence type="ECO:0000256" key="5">
    <source>
        <dbReference type="ARBA" id="ARBA00013151"/>
    </source>
</evidence>
<evidence type="ECO:0000256" key="8">
    <source>
        <dbReference type="ARBA" id="ARBA00023126"/>
    </source>
</evidence>
<reference evidence="12 13" key="1">
    <citation type="submission" date="2020-02" db="EMBL/GenBank/DDBJ databases">
        <title>Draft genome sequence of two Spirosoma agri KCTC 52727 and Spirosoma terrae KCTC 52035.</title>
        <authorList>
            <person name="Rojas J."/>
            <person name="Ambika Manirajan B."/>
            <person name="Ratering S."/>
            <person name="Suarez C."/>
            <person name="Schnell S."/>
        </authorList>
    </citation>
    <scope>NUCLEOTIDE SEQUENCE [LARGE SCALE GENOMIC DNA]</scope>
    <source>
        <strain evidence="12 13">KCTC 52727</strain>
    </source>
</reference>
<evidence type="ECO:0000256" key="6">
    <source>
        <dbReference type="ARBA" id="ARBA00022490"/>
    </source>
</evidence>
<dbReference type="PIRSF" id="PIRSF036915">
    <property type="entry name" value="Trnald_Bac_Plnt"/>
    <property type="match status" value="1"/>
</dbReference>
<keyword evidence="13" id="KW-1185">Reference proteome</keyword>
<evidence type="ECO:0000256" key="4">
    <source>
        <dbReference type="ARBA" id="ARBA00008426"/>
    </source>
</evidence>
<dbReference type="UniPathway" id="UPA00115">
    <property type="reaction ID" value="UER00414"/>
</dbReference>
<dbReference type="EMBL" id="JAAGNZ010000009">
    <property type="protein sequence ID" value="NEU70813.1"/>
    <property type="molecule type" value="Genomic_DNA"/>
</dbReference>
<dbReference type="AlphaFoldDB" id="A0A6M0IU16"/>